<gene>
    <name evidence="2" type="primary">UL1</name>
</gene>
<protein>
    <submittedName>
        <fullName evidence="2">Membrane protein UL1</fullName>
    </submittedName>
</protein>
<dbReference type="SUPFAM" id="SSF48726">
    <property type="entry name" value="Immunoglobulin"/>
    <property type="match status" value="1"/>
</dbReference>
<organism evidence="2 3">
    <name type="scientific">Human cytomegalovirus</name>
    <name type="common">HHV-5</name>
    <name type="synonym">Human herpesvirus 5</name>
    <dbReference type="NCBI Taxonomy" id="10359"/>
    <lineage>
        <taxon>Viruses</taxon>
        <taxon>Duplodnaviria</taxon>
        <taxon>Heunggongvirae</taxon>
        <taxon>Peploviricota</taxon>
        <taxon>Herviviricetes</taxon>
        <taxon>Herpesvirales</taxon>
        <taxon>Orthoherpesviridae</taxon>
        <taxon>Betaherpesvirinae</taxon>
        <taxon>Cytomegalovirus</taxon>
        <taxon>Cytomegalovirus humanbeta5</taxon>
    </lineage>
</organism>
<feature type="transmembrane region" description="Helical" evidence="1">
    <location>
        <begin position="178"/>
        <end position="200"/>
    </location>
</feature>
<dbReference type="Gene3D" id="2.60.40.10">
    <property type="entry name" value="Immunoglobulins"/>
    <property type="match status" value="1"/>
</dbReference>
<accession>A0A0A0PIB3</accession>
<dbReference type="EMBL" id="KJ361971">
    <property type="protein sequence ID" value="AHJ86102.1"/>
    <property type="molecule type" value="Genomic_DNA"/>
</dbReference>
<reference evidence="2 3" key="1">
    <citation type="submission" date="2014-01" db="EMBL/GenBank/DDBJ databases">
        <title>Diversity of human cytomegalovirus.</title>
        <authorList>
            <person name="Wilkie G.S."/>
            <person name="Zavattoni M."/>
            <person name="Davison A.J."/>
        </authorList>
    </citation>
    <scope>NUCLEOTIDE SEQUENCE [LARGE SCALE GENOMIC DNA]</scope>
    <source>
        <strain evidence="2">UKNEQAS1</strain>
    </source>
</reference>
<proteinExistence type="predicted"/>
<dbReference type="InterPro" id="IPR036179">
    <property type="entry name" value="Ig-like_dom_sf"/>
</dbReference>
<keyword evidence="1" id="KW-0812">Transmembrane</keyword>
<evidence type="ECO:0000256" key="1">
    <source>
        <dbReference type="SAM" id="Phobius"/>
    </source>
</evidence>
<name>A0A0A0PIB3_HCMV</name>
<dbReference type="Proteomes" id="UP000169234">
    <property type="component" value="Genome"/>
</dbReference>
<sequence>MGVQCNSKLLLLAVLITIILSSILVQAIPHKQKTSYQQLLLQSEHVQIPITVAEGDTICFNVSDNPCNFSSYWNHNNCELCGWTPFYSEYAGYSENKSCHPRFTCLHDTKGLKLHNVTTNDSGIYTRNVYYCDIPCNISDDHKHNVEDFDNCNTTINRTHYIITVSSSRYSKRTNSHVAIHVGWTATVVIIICVLTYVNVTTTLKHRLRTRNNVNHTM</sequence>
<keyword evidence="1" id="KW-0472">Membrane</keyword>
<evidence type="ECO:0000313" key="3">
    <source>
        <dbReference type="Proteomes" id="UP000169234"/>
    </source>
</evidence>
<keyword evidence="1" id="KW-1133">Transmembrane helix</keyword>
<organismHost>
    <name type="scientific">Homo sapiens</name>
    <name type="common">Human</name>
    <dbReference type="NCBI Taxonomy" id="9606"/>
</organismHost>
<dbReference type="InterPro" id="IPR013783">
    <property type="entry name" value="Ig-like_fold"/>
</dbReference>
<evidence type="ECO:0000313" key="2">
    <source>
        <dbReference type="EMBL" id="AHJ86102.1"/>
    </source>
</evidence>